<dbReference type="Pfam" id="PF19760">
    <property type="entry name" value="DUF6247"/>
    <property type="match status" value="2"/>
</dbReference>
<sequence length="179" mass="20171">MSDGISRMGGLDGGRVAGALALSQRKEFEDEFAFALRGARITYEVEPLAEVVRTWWEAAGGDQDVVDADRFRSQRDATITRRPHHRSQQDPTRWVDRTGPAVYAALTPDDRSRFALDFDGAADRAERTFDHRHLLLVVHEWWTPACRNANPEQLAQDLELARRIEAGDLSMLAEDDGQP</sequence>
<organism evidence="1 2">
    <name type="scientific">Streptomyces millisiae</name>
    <dbReference type="NCBI Taxonomy" id="3075542"/>
    <lineage>
        <taxon>Bacteria</taxon>
        <taxon>Bacillati</taxon>
        <taxon>Actinomycetota</taxon>
        <taxon>Actinomycetes</taxon>
        <taxon>Kitasatosporales</taxon>
        <taxon>Streptomycetaceae</taxon>
        <taxon>Streptomyces</taxon>
    </lineage>
</organism>
<evidence type="ECO:0000313" key="1">
    <source>
        <dbReference type="EMBL" id="MDT0319633.1"/>
    </source>
</evidence>
<dbReference type="EMBL" id="JAVREM010000015">
    <property type="protein sequence ID" value="MDT0319633.1"/>
    <property type="molecule type" value="Genomic_DNA"/>
</dbReference>
<dbReference type="InterPro" id="IPR046214">
    <property type="entry name" value="DUF6247"/>
</dbReference>
<evidence type="ECO:0000313" key="2">
    <source>
        <dbReference type="Proteomes" id="UP001183420"/>
    </source>
</evidence>
<accession>A0ABU2LRF3</accession>
<protein>
    <submittedName>
        <fullName evidence="1">DUF6247 family protein</fullName>
    </submittedName>
</protein>
<proteinExistence type="predicted"/>
<dbReference type="Proteomes" id="UP001183420">
    <property type="component" value="Unassembled WGS sequence"/>
</dbReference>
<keyword evidence="2" id="KW-1185">Reference proteome</keyword>
<dbReference type="RefSeq" id="WP_311599044.1">
    <property type="nucleotide sequence ID" value="NZ_JAVREM010000015.1"/>
</dbReference>
<reference evidence="2" key="1">
    <citation type="submission" date="2023-07" db="EMBL/GenBank/DDBJ databases">
        <title>30 novel species of actinomycetes from the DSMZ collection.</title>
        <authorList>
            <person name="Nouioui I."/>
        </authorList>
    </citation>
    <scope>NUCLEOTIDE SEQUENCE [LARGE SCALE GENOMIC DNA]</scope>
    <source>
        <strain evidence="2">DSM 44918</strain>
    </source>
</reference>
<name>A0ABU2LRF3_9ACTN</name>
<comment type="caution">
    <text evidence="1">The sequence shown here is derived from an EMBL/GenBank/DDBJ whole genome shotgun (WGS) entry which is preliminary data.</text>
</comment>
<gene>
    <name evidence="1" type="ORF">RNC47_14940</name>
</gene>